<organism evidence="3">
    <name type="scientific">Aureoumbra lagunensis</name>
    <dbReference type="NCBI Taxonomy" id="44058"/>
    <lineage>
        <taxon>Eukaryota</taxon>
        <taxon>Sar</taxon>
        <taxon>Stramenopiles</taxon>
        <taxon>Ochrophyta</taxon>
        <taxon>Pelagophyceae</taxon>
        <taxon>Pelagomonadales</taxon>
        <taxon>Aureoumbra</taxon>
    </lineage>
</organism>
<reference evidence="3" key="1">
    <citation type="submission" date="2021-01" db="EMBL/GenBank/DDBJ databases">
        <authorList>
            <person name="Corre E."/>
            <person name="Pelletier E."/>
            <person name="Niang G."/>
            <person name="Scheremetjew M."/>
            <person name="Finn R."/>
            <person name="Kale V."/>
            <person name="Holt S."/>
            <person name="Cochrane G."/>
            <person name="Meng A."/>
            <person name="Brown T."/>
            <person name="Cohen L."/>
        </authorList>
    </citation>
    <scope>NUCLEOTIDE SEQUENCE</scope>
    <source>
        <strain evidence="3">CCMP1510</strain>
    </source>
</reference>
<dbReference type="Gene3D" id="3.10.10.10">
    <property type="entry name" value="HIV Type 1 Reverse Transcriptase, subunit A, domain 1"/>
    <property type="match status" value="1"/>
</dbReference>
<evidence type="ECO:0000313" key="3">
    <source>
        <dbReference type="EMBL" id="CAE0369941.1"/>
    </source>
</evidence>
<dbReference type="InterPro" id="IPR043502">
    <property type="entry name" value="DNA/RNA_pol_sf"/>
</dbReference>
<dbReference type="InterPro" id="IPR043128">
    <property type="entry name" value="Rev_trsase/Diguanyl_cyclase"/>
</dbReference>
<dbReference type="InterPro" id="IPR052055">
    <property type="entry name" value="Hepadnavirus_pol/RT"/>
</dbReference>
<gene>
    <name evidence="3" type="ORF">ALAG00032_LOCUS10705</name>
</gene>
<protein>
    <recommendedName>
        <fullName evidence="2">Reverse transcriptase domain-containing protein</fullName>
    </recommendedName>
</protein>
<evidence type="ECO:0000256" key="1">
    <source>
        <dbReference type="SAM" id="MobiDB-lite"/>
    </source>
</evidence>
<dbReference type="AlphaFoldDB" id="A0A7S3NMH1"/>
<feature type="domain" description="Reverse transcriptase" evidence="2">
    <location>
        <begin position="226"/>
        <end position="387"/>
    </location>
</feature>
<dbReference type="InterPro" id="IPR000477">
    <property type="entry name" value="RT_dom"/>
</dbReference>
<evidence type="ECO:0000259" key="2">
    <source>
        <dbReference type="Pfam" id="PF00078"/>
    </source>
</evidence>
<proteinExistence type="predicted"/>
<feature type="region of interest" description="Disordered" evidence="1">
    <location>
        <begin position="1"/>
        <end position="43"/>
    </location>
</feature>
<sequence length="809" mass="88844">MYAWSRDPASAGVAVRRDRGRVSRRDASASYHNGSNPAGVKPNNGSSYHVIPDTAVLAGDLTCARHTALASAPVTECSHSGSNLVCVQRPSLAERTHIALAGPGVHSLTGAARQSQSSSVESVNEQRLNLAPAISRSKIAGRLREHAAAWQQAGASAEVMKIITEGYRIPFSCDRGLVPTFRSPRNGLGCLEYKAWLVSTLPELIAVGAIREVAEQPHVTALVNVIPKATPGKYRLIVDLRPLNQFVLERSFSYETHSVFRDVLEDGDDMISFDLESGYYHVDVAVEDQKFLGFELFGKRYVFCVLPFGLRDACYAFTEVCKVPVGRIRALGIRVLPYLDDFLCALQNMSAEIADEARQVFERLGFLINFAKSVTVPTKRIENLGFVVDTRAMTYELTPRRMQKFIAAADTLNRESGKNGLVPARLVARVTGHIAAAALLLERRGRLHTRYLNHSVHGAAANRAWDSLVRLGDGARAELNFWQELLPTLGPAPIRRPVRPAATVRIASDASDFAWGGVVLVAPLGVFDMASTGALPTGVTDGMLSAPLARGTFSDVEAARSSTWRELHGSALVLESFVQAGLRDQVVDLQVDNLGSSFIFANAGSQNRGLDDELDLHPEVLHLEQTAADARLDLMLTWVPRDLNQAADDVSKLVDPYNYALEASIFAELGALFGPFDVDRFSDAKNARLGRFNSRYWSPGTEAVDAFSVSWANVCNWVHPPLPLIARSIGKLRDDRGHGTLLLPRWPSSTWWPMLFPQGRSPVRRVLRINEHPRAFFAFESAARLGHGLRAPWTMLAVAVDFRELPRHI</sequence>
<dbReference type="Gene3D" id="3.30.70.270">
    <property type="match status" value="1"/>
</dbReference>
<dbReference type="CDD" id="cd03714">
    <property type="entry name" value="RT_DIRS1"/>
    <property type="match status" value="1"/>
</dbReference>
<dbReference type="PANTHER" id="PTHR33050:SF7">
    <property type="entry name" value="RIBONUCLEASE H"/>
    <property type="match status" value="1"/>
</dbReference>
<dbReference type="Pfam" id="PF00078">
    <property type="entry name" value="RVT_1"/>
    <property type="match status" value="1"/>
</dbReference>
<dbReference type="SUPFAM" id="SSF56672">
    <property type="entry name" value="DNA/RNA polymerases"/>
    <property type="match status" value="1"/>
</dbReference>
<dbReference type="PANTHER" id="PTHR33050">
    <property type="entry name" value="REVERSE TRANSCRIPTASE DOMAIN-CONTAINING PROTEIN"/>
    <property type="match status" value="1"/>
</dbReference>
<dbReference type="EMBL" id="HBIJ01016063">
    <property type="protein sequence ID" value="CAE0369941.1"/>
    <property type="molecule type" value="Transcribed_RNA"/>
</dbReference>
<name>A0A7S3NMH1_9STRA</name>
<accession>A0A7S3NMH1</accession>
<feature type="compositionally biased region" description="Basic and acidic residues" evidence="1">
    <location>
        <begin position="15"/>
        <end position="27"/>
    </location>
</feature>